<gene>
    <name evidence="1" type="ORF">P4S50_16850</name>
</gene>
<dbReference type="RefSeq" id="WP_277732000.1">
    <property type="nucleotide sequence ID" value="NZ_CP120733.1"/>
</dbReference>
<proteinExistence type="predicted"/>
<sequence>MVLNNVNPVNNINQISSVNKVNKSKEIKRAEFKAKFENIKSDKVKEHLTELYDKISEQSDKIGEKLYLKDLIQYKKLVKEFLNVAVNNSHSFSQQNFLDRRGRHRVYGIVKNVDRELSSLTKEFIGQEVDRLSVIKKLDGIKGMLVDVMM</sequence>
<accession>A0ABY8EAS3</accession>
<name>A0ABY8EAS3_9FIRM</name>
<keyword evidence="2" id="KW-1185">Reference proteome</keyword>
<evidence type="ECO:0000313" key="2">
    <source>
        <dbReference type="Proteomes" id="UP001222800"/>
    </source>
</evidence>
<dbReference type="InterPro" id="IPR024042">
    <property type="entry name" value="TM1646-like_dom_sf"/>
</dbReference>
<evidence type="ECO:0000313" key="1">
    <source>
        <dbReference type="EMBL" id="WFD10022.1"/>
    </source>
</evidence>
<dbReference type="Proteomes" id="UP001222800">
    <property type="component" value="Chromosome"/>
</dbReference>
<organism evidence="1 2">
    <name type="scientific">Tepidibacter hydrothermalis</name>
    <dbReference type="NCBI Taxonomy" id="3036126"/>
    <lineage>
        <taxon>Bacteria</taxon>
        <taxon>Bacillati</taxon>
        <taxon>Bacillota</taxon>
        <taxon>Clostridia</taxon>
        <taxon>Peptostreptococcales</taxon>
        <taxon>Peptostreptococcaceae</taxon>
        <taxon>Tepidibacter</taxon>
    </lineage>
</organism>
<dbReference type="SUPFAM" id="SSF158397">
    <property type="entry name" value="TM1646-like"/>
    <property type="match status" value="1"/>
</dbReference>
<dbReference type="InterPro" id="IPR005585">
    <property type="entry name" value="DUF327"/>
</dbReference>
<dbReference type="Gene3D" id="1.20.120.490">
    <property type="entry name" value="Hypothetical protein TM1646-like domain"/>
    <property type="match status" value="1"/>
</dbReference>
<protein>
    <submittedName>
        <fullName evidence="1">YaaR family protein</fullName>
    </submittedName>
</protein>
<dbReference type="Pfam" id="PF03885">
    <property type="entry name" value="DUF327"/>
    <property type="match status" value="1"/>
</dbReference>
<reference evidence="1 2" key="1">
    <citation type="submission" date="2023-03" db="EMBL/GenBank/DDBJ databases">
        <title>Complete genome sequence of Tepidibacter sp. SWIR-1, isolated from a deep-sea hydrothermal vent.</title>
        <authorList>
            <person name="Li X."/>
        </authorList>
    </citation>
    <scope>NUCLEOTIDE SEQUENCE [LARGE SCALE GENOMIC DNA]</scope>
    <source>
        <strain evidence="1 2">SWIR-1</strain>
    </source>
</reference>
<dbReference type="EMBL" id="CP120733">
    <property type="protein sequence ID" value="WFD10022.1"/>
    <property type="molecule type" value="Genomic_DNA"/>
</dbReference>